<evidence type="ECO:0000256" key="3">
    <source>
        <dbReference type="ARBA" id="ARBA00022723"/>
    </source>
</evidence>
<name>A0A5K8AJX8_9BACT</name>
<dbReference type="GO" id="GO:0046872">
    <property type="term" value="F:metal ion binding"/>
    <property type="evidence" value="ECO:0007669"/>
    <property type="project" value="UniProtKB-KW"/>
</dbReference>
<dbReference type="Gene3D" id="1.10.10.1590">
    <property type="entry name" value="NADH-quinone oxidoreductase subunit E"/>
    <property type="match status" value="1"/>
</dbReference>
<gene>
    <name evidence="9" type="ORF">DSCOOX_61610</name>
</gene>
<dbReference type="PANTHER" id="PTHR43342:SF1">
    <property type="entry name" value="BIFURCATING [FEFE] HYDROGENASE GAMMA SUBUNIT"/>
    <property type="match status" value="1"/>
</dbReference>
<dbReference type="Proteomes" id="UP000422108">
    <property type="component" value="Chromosome"/>
</dbReference>
<feature type="domain" description="F420-non-reducing hydrogenase iron-sulfur subunit D" evidence="8">
    <location>
        <begin position="11"/>
        <end position="134"/>
    </location>
</feature>
<reference evidence="9 10" key="1">
    <citation type="submission" date="2019-11" db="EMBL/GenBank/DDBJ databases">
        <title>Comparative genomics of hydrocarbon-degrading Desulfosarcina strains.</title>
        <authorList>
            <person name="Watanabe M."/>
            <person name="Kojima H."/>
            <person name="Fukui M."/>
        </authorList>
    </citation>
    <scope>NUCLEOTIDE SEQUENCE [LARGE SCALE GENOMIC DNA]</scope>
    <source>
        <strain evidence="10">oXyS1</strain>
    </source>
</reference>
<keyword evidence="10" id="KW-1185">Reference proteome</keyword>
<dbReference type="InterPro" id="IPR041921">
    <property type="entry name" value="NuoE_N"/>
</dbReference>
<evidence type="ECO:0000313" key="10">
    <source>
        <dbReference type="Proteomes" id="UP000422108"/>
    </source>
</evidence>
<dbReference type="SUPFAM" id="SSF52833">
    <property type="entry name" value="Thioredoxin-like"/>
    <property type="match status" value="1"/>
</dbReference>
<dbReference type="Pfam" id="PF02662">
    <property type="entry name" value="FlpD"/>
    <property type="match status" value="1"/>
</dbReference>
<dbReference type="InterPro" id="IPR036249">
    <property type="entry name" value="Thioredoxin-like_sf"/>
</dbReference>
<dbReference type="Gene3D" id="3.40.30.10">
    <property type="entry name" value="Glutaredoxin"/>
    <property type="match status" value="1"/>
</dbReference>
<proteinExistence type="inferred from homology"/>
<evidence type="ECO:0000256" key="4">
    <source>
        <dbReference type="ARBA" id="ARBA00023002"/>
    </source>
</evidence>
<evidence type="ECO:0000256" key="2">
    <source>
        <dbReference type="ARBA" id="ARBA00022714"/>
    </source>
</evidence>
<comment type="cofactor">
    <cofactor evidence="7">
        <name>[2Fe-2S] cluster</name>
        <dbReference type="ChEBI" id="CHEBI:190135"/>
    </cofactor>
</comment>
<dbReference type="Pfam" id="PF01257">
    <property type="entry name" value="2Fe-2S_thioredx"/>
    <property type="match status" value="1"/>
</dbReference>
<evidence type="ECO:0000259" key="8">
    <source>
        <dbReference type="Pfam" id="PF02662"/>
    </source>
</evidence>
<keyword evidence="4" id="KW-0560">Oxidoreductase</keyword>
<keyword evidence="5" id="KW-0408">Iron</keyword>
<dbReference type="CDD" id="cd00090">
    <property type="entry name" value="HTH_ARSR"/>
    <property type="match status" value="1"/>
</dbReference>
<dbReference type="FunFam" id="1.10.10.1590:FF:000001">
    <property type="entry name" value="NADH-quinone oxidoreductase subunit E"/>
    <property type="match status" value="1"/>
</dbReference>
<keyword evidence="3" id="KW-0479">Metal-binding</keyword>
<dbReference type="InterPro" id="IPR002023">
    <property type="entry name" value="NuoE-like"/>
</dbReference>
<dbReference type="InterPro" id="IPR028431">
    <property type="entry name" value="NADP_DH_HndA-like"/>
</dbReference>
<dbReference type="GO" id="GO:0006355">
    <property type="term" value="P:regulation of DNA-templated transcription"/>
    <property type="evidence" value="ECO:0007669"/>
    <property type="project" value="UniProtKB-ARBA"/>
</dbReference>
<dbReference type="InterPro" id="IPR003813">
    <property type="entry name" value="MvhD/FlpD"/>
</dbReference>
<dbReference type="PROSITE" id="PS01099">
    <property type="entry name" value="COMPLEX1_24K"/>
    <property type="match status" value="1"/>
</dbReference>
<evidence type="ECO:0000313" key="9">
    <source>
        <dbReference type="EMBL" id="BBO92981.1"/>
    </source>
</evidence>
<evidence type="ECO:0000256" key="7">
    <source>
        <dbReference type="ARBA" id="ARBA00034078"/>
    </source>
</evidence>
<dbReference type="EMBL" id="AP021879">
    <property type="protein sequence ID" value="BBO92981.1"/>
    <property type="molecule type" value="Genomic_DNA"/>
</dbReference>
<dbReference type="InterPro" id="IPR042128">
    <property type="entry name" value="NuoE_dom"/>
</dbReference>
<dbReference type="GO" id="GO:0016491">
    <property type="term" value="F:oxidoreductase activity"/>
    <property type="evidence" value="ECO:0007669"/>
    <property type="project" value="UniProtKB-KW"/>
</dbReference>
<evidence type="ECO:0000256" key="1">
    <source>
        <dbReference type="ARBA" id="ARBA00010643"/>
    </source>
</evidence>
<dbReference type="AlphaFoldDB" id="A0A5K8AJX8"/>
<accession>A0A5K8AJX8</accession>
<evidence type="ECO:0000256" key="6">
    <source>
        <dbReference type="ARBA" id="ARBA00023014"/>
    </source>
</evidence>
<keyword evidence="2" id="KW-0001">2Fe-2S</keyword>
<sequence length="425" mass="47378">MDGEREFKPRVVGFLCNWCCYGGADLCGVSRFQYPPYIRVIRVMCSGRVDPAFVLRAFANGVDGVFVGGCHINDCHYNTEGNYDAFGMVGIVKKLLEQIGLDPERLRLEWVSAGEGIRFAEVMNDFSAKLKKMGPMGKSEGVAEDVLKRRLDAAMKMIPYIKLAERERLHSNQRTEEAYAKFYASEEFDTLFKKLITDKLEISQMIALLREKPRTTGELAELLGLTPSEIARHANISARQGLCRFDESKNLVAAAYYENDDQRTGAQTDTVRAAALDNEKIEAIIAKYEGKPGALIHVLMEIQSENHWLPKEILNAISDRLNVPLSRVMQVASFYKTFSLTPKGRHRIHVCSGTSCHLRGADELLNSVQELVGVKAGEVDADARFSLETGCCLGSCTLGPEMIVDGEHHGRLSSDRVEEVLKNYA</sequence>
<comment type="similarity">
    <text evidence="1">Belongs to the complex I 24 kDa subunit family.</text>
</comment>
<dbReference type="CDD" id="cd03064">
    <property type="entry name" value="TRX_Fd_NuoE"/>
    <property type="match status" value="1"/>
</dbReference>
<evidence type="ECO:0000256" key="5">
    <source>
        <dbReference type="ARBA" id="ARBA00023004"/>
    </source>
</evidence>
<dbReference type="GO" id="GO:0051537">
    <property type="term" value="F:2 iron, 2 sulfur cluster binding"/>
    <property type="evidence" value="ECO:0007669"/>
    <property type="project" value="UniProtKB-KW"/>
</dbReference>
<dbReference type="PANTHER" id="PTHR43342">
    <property type="entry name" value="NADH-QUINONE OXIDOREDUCTASE, E SUBUNIT"/>
    <property type="match status" value="1"/>
</dbReference>
<organism evidence="9 10">
    <name type="scientific">Desulfosarcina ovata subsp. ovata</name>
    <dbReference type="NCBI Taxonomy" id="2752305"/>
    <lineage>
        <taxon>Bacteria</taxon>
        <taxon>Pseudomonadati</taxon>
        <taxon>Thermodesulfobacteriota</taxon>
        <taxon>Desulfobacteria</taxon>
        <taxon>Desulfobacterales</taxon>
        <taxon>Desulfosarcinaceae</taxon>
        <taxon>Desulfosarcina</taxon>
    </lineage>
</organism>
<protein>
    <recommendedName>
        <fullName evidence="8">F420-non-reducing hydrogenase iron-sulfur subunit D domain-containing protein</fullName>
    </recommendedName>
</protein>
<dbReference type="InterPro" id="IPR011991">
    <property type="entry name" value="ArsR-like_HTH"/>
</dbReference>
<keyword evidence="6" id="KW-0411">Iron-sulfur</keyword>